<evidence type="ECO:0000313" key="3">
    <source>
        <dbReference type="Proteomes" id="UP000276133"/>
    </source>
</evidence>
<evidence type="ECO:0000256" key="1">
    <source>
        <dbReference type="SAM" id="Phobius"/>
    </source>
</evidence>
<name>A0A3M7RP36_BRAPC</name>
<dbReference type="Proteomes" id="UP000276133">
    <property type="component" value="Unassembled WGS sequence"/>
</dbReference>
<keyword evidence="3" id="KW-1185">Reference proteome</keyword>
<organism evidence="2 3">
    <name type="scientific">Brachionus plicatilis</name>
    <name type="common">Marine rotifer</name>
    <name type="synonym">Brachionus muelleri</name>
    <dbReference type="NCBI Taxonomy" id="10195"/>
    <lineage>
        <taxon>Eukaryota</taxon>
        <taxon>Metazoa</taxon>
        <taxon>Spiralia</taxon>
        <taxon>Gnathifera</taxon>
        <taxon>Rotifera</taxon>
        <taxon>Eurotatoria</taxon>
        <taxon>Monogononta</taxon>
        <taxon>Pseudotrocha</taxon>
        <taxon>Ploima</taxon>
        <taxon>Brachionidae</taxon>
        <taxon>Brachionus</taxon>
    </lineage>
</organism>
<proteinExistence type="predicted"/>
<dbReference type="AlphaFoldDB" id="A0A3M7RP36"/>
<keyword evidence="1" id="KW-0472">Membrane</keyword>
<accession>A0A3M7RP36</accession>
<comment type="caution">
    <text evidence="2">The sequence shown here is derived from an EMBL/GenBank/DDBJ whole genome shotgun (WGS) entry which is preliminary data.</text>
</comment>
<keyword evidence="1" id="KW-0812">Transmembrane</keyword>
<evidence type="ECO:0000313" key="2">
    <source>
        <dbReference type="EMBL" id="RNA25302.1"/>
    </source>
</evidence>
<keyword evidence="1" id="KW-1133">Transmembrane helix</keyword>
<feature type="transmembrane region" description="Helical" evidence="1">
    <location>
        <begin position="31"/>
        <end position="50"/>
    </location>
</feature>
<protein>
    <submittedName>
        <fullName evidence="2">Uncharacterized protein</fullName>
    </submittedName>
</protein>
<reference evidence="2 3" key="1">
    <citation type="journal article" date="2018" name="Sci. Rep.">
        <title>Genomic signatures of local adaptation to the degree of environmental predictability in rotifers.</title>
        <authorList>
            <person name="Franch-Gras L."/>
            <person name="Hahn C."/>
            <person name="Garcia-Roger E.M."/>
            <person name="Carmona M.J."/>
            <person name="Serra M."/>
            <person name="Gomez A."/>
        </authorList>
    </citation>
    <scope>NUCLEOTIDE SEQUENCE [LARGE SCALE GENOMIC DNA]</scope>
    <source>
        <strain evidence="2">HYR1</strain>
    </source>
</reference>
<sequence length="61" mass="7326">MCKNFDLRSHAYGRKIYYLQSYKIHFPSSGYNINLINLLTLIILNIKNYLRLKNEKYQPSV</sequence>
<dbReference type="EMBL" id="REGN01002944">
    <property type="protein sequence ID" value="RNA25302.1"/>
    <property type="molecule type" value="Genomic_DNA"/>
</dbReference>
<gene>
    <name evidence="2" type="ORF">BpHYR1_047321</name>
</gene>